<keyword evidence="2" id="KW-1185">Reference proteome</keyword>
<evidence type="ECO:0000313" key="2">
    <source>
        <dbReference type="Proteomes" id="UP001610334"/>
    </source>
</evidence>
<accession>A0ABR4HXZ5</accession>
<gene>
    <name evidence="1" type="ORF">BJX63DRAFT_380587</name>
</gene>
<reference evidence="1 2" key="1">
    <citation type="submission" date="2024-07" db="EMBL/GenBank/DDBJ databases">
        <title>Section-level genome sequencing and comparative genomics of Aspergillus sections Usti and Cavernicolus.</title>
        <authorList>
            <consortium name="Lawrence Berkeley National Laboratory"/>
            <person name="Nybo J.L."/>
            <person name="Vesth T.C."/>
            <person name="Theobald S."/>
            <person name="Frisvad J.C."/>
            <person name="Larsen T.O."/>
            <person name="Kjaerboelling I."/>
            <person name="Rothschild-Mancinelli K."/>
            <person name="Lyhne E.K."/>
            <person name="Kogle M.E."/>
            <person name="Barry K."/>
            <person name="Clum A."/>
            <person name="Na H."/>
            <person name="Ledsgaard L."/>
            <person name="Lin J."/>
            <person name="Lipzen A."/>
            <person name="Kuo A."/>
            <person name="Riley R."/>
            <person name="Mondo S."/>
            <person name="Labutti K."/>
            <person name="Haridas S."/>
            <person name="Pangalinan J."/>
            <person name="Salamov A.A."/>
            <person name="Simmons B.A."/>
            <person name="Magnuson J.K."/>
            <person name="Chen J."/>
            <person name="Drula E."/>
            <person name="Henrissat B."/>
            <person name="Wiebenga A."/>
            <person name="Lubbers R.J."/>
            <person name="Gomes A.C."/>
            <person name="Makela M.R."/>
            <person name="Stajich J."/>
            <person name="Grigoriev I.V."/>
            <person name="Mortensen U.H."/>
            <person name="De Vries R.P."/>
            <person name="Baker S.E."/>
            <person name="Andersen M.R."/>
        </authorList>
    </citation>
    <scope>NUCLEOTIDE SEQUENCE [LARGE SCALE GENOMIC DNA]</scope>
    <source>
        <strain evidence="1 2">CBS 588.65</strain>
    </source>
</reference>
<organism evidence="1 2">
    <name type="scientific">Aspergillus granulosus</name>
    <dbReference type="NCBI Taxonomy" id="176169"/>
    <lineage>
        <taxon>Eukaryota</taxon>
        <taxon>Fungi</taxon>
        <taxon>Dikarya</taxon>
        <taxon>Ascomycota</taxon>
        <taxon>Pezizomycotina</taxon>
        <taxon>Eurotiomycetes</taxon>
        <taxon>Eurotiomycetidae</taxon>
        <taxon>Eurotiales</taxon>
        <taxon>Aspergillaceae</taxon>
        <taxon>Aspergillus</taxon>
        <taxon>Aspergillus subgen. Nidulantes</taxon>
    </lineage>
</organism>
<protein>
    <submittedName>
        <fullName evidence="1">Uncharacterized protein</fullName>
    </submittedName>
</protein>
<evidence type="ECO:0000313" key="1">
    <source>
        <dbReference type="EMBL" id="KAL2820371.1"/>
    </source>
</evidence>
<dbReference type="EMBL" id="JBFXLT010000007">
    <property type="protein sequence ID" value="KAL2820371.1"/>
    <property type="molecule type" value="Genomic_DNA"/>
</dbReference>
<name>A0ABR4HXZ5_9EURO</name>
<dbReference type="Proteomes" id="UP001610334">
    <property type="component" value="Unassembled WGS sequence"/>
</dbReference>
<sequence>MELSPFGNPNKDHLCRNLLIVGLCRFVPTSVDGEAQIFAEDSFLYTETPGRKSRRLR</sequence>
<comment type="caution">
    <text evidence="1">The sequence shown here is derived from an EMBL/GenBank/DDBJ whole genome shotgun (WGS) entry which is preliminary data.</text>
</comment>
<proteinExistence type="predicted"/>